<evidence type="ECO:0000256" key="5">
    <source>
        <dbReference type="ARBA" id="ARBA00022833"/>
    </source>
</evidence>
<dbReference type="PANTHER" id="PTHR12170">
    <property type="entry name" value="MACROPHAGE ERYTHROBLAST ATTACHER-RELATED"/>
    <property type="match status" value="1"/>
</dbReference>
<feature type="domain" description="RING-Gid-type" evidence="11">
    <location>
        <begin position="359"/>
        <end position="402"/>
    </location>
</feature>
<feature type="zinc finger region" description="RING-Gid-type" evidence="9">
    <location>
        <begin position="359"/>
        <end position="402"/>
    </location>
</feature>
<dbReference type="CDD" id="cd16652">
    <property type="entry name" value="dRING_Rmd5p-like"/>
    <property type="match status" value="1"/>
</dbReference>
<dbReference type="STRING" id="71784.A0A1Y2AG57"/>
<evidence type="ECO:0000256" key="4">
    <source>
        <dbReference type="ARBA" id="ARBA00022771"/>
    </source>
</evidence>
<dbReference type="GO" id="GO:0008270">
    <property type="term" value="F:zinc ion binding"/>
    <property type="evidence" value="ECO:0007669"/>
    <property type="project" value="UniProtKB-KW"/>
</dbReference>
<keyword evidence="5" id="KW-0862">Zinc</keyword>
<dbReference type="PANTHER" id="PTHR12170:SF3">
    <property type="entry name" value="GH10162P"/>
    <property type="match status" value="1"/>
</dbReference>
<evidence type="ECO:0000256" key="8">
    <source>
        <dbReference type="ARBA" id="ARBA00080744"/>
    </source>
</evidence>
<accession>A0A1Y2AG57</accession>
<comment type="similarity">
    <text evidence="6">Belongs to the RMD5/GID2 family.</text>
</comment>
<dbReference type="InterPro" id="IPR045098">
    <property type="entry name" value="Fyv10_fam"/>
</dbReference>
<organism evidence="12 13">
    <name type="scientific">Naematelia encephala</name>
    <dbReference type="NCBI Taxonomy" id="71784"/>
    <lineage>
        <taxon>Eukaryota</taxon>
        <taxon>Fungi</taxon>
        <taxon>Dikarya</taxon>
        <taxon>Basidiomycota</taxon>
        <taxon>Agaricomycotina</taxon>
        <taxon>Tremellomycetes</taxon>
        <taxon>Tremellales</taxon>
        <taxon>Naemateliaceae</taxon>
        <taxon>Naematelia</taxon>
    </lineage>
</organism>
<keyword evidence="2" id="KW-0963">Cytoplasm</keyword>
<dbReference type="GO" id="GO:0034657">
    <property type="term" value="C:GID complex"/>
    <property type="evidence" value="ECO:0007669"/>
    <property type="project" value="TreeGrafter"/>
</dbReference>
<dbReference type="InterPro" id="IPR027370">
    <property type="entry name" value="Znf-RING_euk"/>
</dbReference>
<dbReference type="GO" id="GO:0005634">
    <property type="term" value="C:nucleus"/>
    <property type="evidence" value="ECO:0007669"/>
    <property type="project" value="TreeGrafter"/>
</dbReference>
<dbReference type="InterPro" id="IPR024964">
    <property type="entry name" value="CTLH/CRA"/>
</dbReference>
<protein>
    <recommendedName>
        <fullName evidence="8">GID complex catalytic subunit 2</fullName>
    </recommendedName>
    <alternativeName>
        <fullName evidence="7">Glucose-induced degradation protein 2</fullName>
    </alternativeName>
</protein>
<dbReference type="InterPro" id="IPR013083">
    <property type="entry name" value="Znf_RING/FYVE/PHD"/>
</dbReference>
<evidence type="ECO:0000256" key="9">
    <source>
        <dbReference type="PROSITE-ProRule" id="PRU01215"/>
    </source>
</evidence>
<feature type="compositionally biased region" description="Low complexity" evidence="10">
    <location>
        <begin position="240"/>
        <end position="255"/>
    </location>
</feature>
<keyword evidence="3" id="KW-0479">Metal-binding</keyword>
<dbReference type="GO" id="GO:0061630">
    <property type="term" value="F:ubiquitin protein ligase activity"/>
    <property type="evidence" value="ECO:0007669"/>
    <property type="project" value="InterPro"/>
</dbReference>
<evidence type="ECO:0000313" key="13">
    <source>
        <dbReference type="Proteomes" id="UP000193986"/>
    </source>
</evidence>
<name>A0A1Y2AG57_9TREE</name>
<sequence length="416" mass="45274">MEISAALTALESLASSPSTSSSGPLTILLDKHFSTARQKLLSGEDAALVLSDLQKQVTRAKKDVEKGLKGWYGALGGVGKAVEKAFPPNLAGISEAYDDPPLFVREEAREALDRAVMDSMARRGLWEAVAAMEEETGQIYNDEKRSLAEELGRIVGDMENGELSSALEWCNENTAFLRSPPHPSSLPYYLHRTIFLSLPNPSEAMTYARSHLLPFLSTHPVLELITSRLYIPPVSASTSTASSSSYPSGHNPSTSLEPPSNGVVDVDMGKVNPYPSVNGENEVSLINMFRGEYCRRHGLPKEDPLGVAVDLGGRGGALAVVEKARRVMGERLGNIRAWEELPMEVPLPASRRYHSVFVCPVSKEQATESNPPKMLTCGHVLASESFDRLLKGGRRSAKCPYCPVETSQSAAQRLYF</sequence>
<dbReference type="SUPFAM" id="SSF57850">
    <property type="entry name" value="RING/U-box"/>
    <property type="match status" value="1"/>
</dbReference>
<proteinExistence type="inferred from homology"/>
<reference evidence="12 13" key="1">
    <citation type="submission" date="2016-07" db="EMBL/GenBank/DDBJ databases">
        <title>Pervasive Adenine N6-methylation of Active Genes in Fungi.</title>
        <authorList>
            <consortium name="DOE Joint Genome Institute"/>
            <person name="Mondo S.J."/>
            <person name="Dannebaum R.O."/>
            <person name="Kuo R.C."/>
            <person name="Labutti K."/>
            <person name="Haridas S."/>
            <person name="Kuo A."/>
            <person name="Salamov A."/>
            <person name="Ahrendt S.R."/>
            <person name="Lipzen A."/>
            <person name="Sullivan W."/>
            <person name="Andreopoulos W.B."/>
            <person name="Clum A."/>
            <person name="Lindquist E."/>
            <person name="Daum C."/>
            <person name="Ramamoorthy G.K."/>
            <person name="Gryganskyi A."/>
            <person name="Culley D."/>
            <person name="Magnuson J.K."/>
            <person name="James T.Y."/>
            <person name="O'Malley M.A."/>
            <person name="Stajich J.E."/>
            <person name="Spatafora J.W."/>
            <person name="Visel A."/>
            <person name="Grigoriev I.V."/>
        </authorList>
    </citation>
    <scope>NUCLEOTIDE SEQUENCE [LARGE SCALE GENOMIC DNA]</scope>
    <source>
        <strain evidence="12 13">68-887.2</strain>
    </source>
</reference>
<dbReference type="Pfam" id="PF10607">
    <property type="entry name" value="CTLH"/>
    <property type="match status" value="1"/>
</dbReference>
<dbReference type="InterPro" id="IPR044063">
    <property type="entry name" value="ZF_RING_GID"/>
</dbReference>
<dbReference type="AlphaFoldDB" id="A0A1Y2AG57"/>
<dbReference type="Pfam" id="PF13445">
    <property type="entry name" value="zf-RING_UBOX"/>
    <property type="match status" value="1"/>
</dbReference>
<dbReference type="GO" id="GO:0005737">
    <property type="term" value="C:cytoplasm"/>
    <property type="evidence" value="ECO:0007669"/>
    <property type="project" value="UniProtKB-SubCell"/>
</dbReference>
<evidence type="ECO:0000256" key="6">
    <source>
        <dbReference type="ARBA" id="ARBA00061136"/>
    </source>
</evidence>
<feature type="region of interest" description="Disordered" evidence="10">
    <location>
        <begin position="240"/>
        <end position="262"/>
    </location>
</feature>
<keyword evidence="13" id="KW-1185">Reference proteome</keyword>
<evidence type="ECO:0000313" key="12">
    <source>
        <dbReference type="EMBL" id="ORY21462.1"/>
    </source>
</evidence>
<dbReference type="Proteomes" id="UP000193986">
    <property type="component" value="Unassembled WGS sequence"/>
</dbReference>
<evidence type="ECO:0000256" key="1">
    <source>
        <dbReference type="ARBA" id="ARBA00004496"/>
    </source>
</evidence>
<dbReference type="PROSITE" id="PS51867">
    <property type="entry name" value="ZF_RING_GID"/>
    <property type="match status" value="1"/>
</dbReference>
<dbReference type="OrthoDB" id="1933281at2759"/>
<evidence type="ECO:0000259" key="11">
    <source>
        <dbReference type="PROSITE" id="PS51867"/>
    </source>
</evidence>
<dbReference type="GO" id="GO:0043161">
    <property type="term" value="P:proteasome-mediated ubiquitin-dependent protein catabolic process"/>
    <property type="evidence" value="ECO:0007669"/>
    <property type="project" value="InterPro"/>
</dbReference>
<comment type="subcellular location">
    <subcellularLocation>
        <location evidence="1">Cytoplasm</location>
    </subcellularLocation>
</comment>
<evidence type="ECO:0000256" key="10">
    <source>
        <dbReference type="SAM" id="MobiDB-lite"/>
    </source>
</evidence>
<evidence type="ECO:0000256" key="3">
    <source>
        <dbReference type="ARBA" id="ARBA00022723"/>
    </source>
</evidence>
<dbReference type="FunCoup" id="A0A1Y2AG57">
    <property type="interactions" value="306"/>
</dbReference>
<comment type="caution">
    <text evidence="12">The sequence shown here is derived from an EMBL/GenBank/DDBJ whole genome shotgun (WGS) entry which is preliminary data.</text>
</comment>
<dbReference type="InParanoid" id="A0A1Y2AG57"/>
<evidence type="ECO:0000256" key="7">
    <source>
        <dbReference type="ARBA" id="ARBA00075398"/>
    </source>
</evidence>
<dbReference type="InterPro" id="IPR037683">
    <property type="entry name" value="Rmd5_dRing"/>
</dbReference>
<gene>
    <name evidence="12" type="ORF">BCR39DRAFT_553529</name>
</gene>
<dbReference type="EMBL" id="MCFC01000110">
    <property type="protein sequence ID" value="ORY21462.1"/>
    <property type="molecule type" value="Genomic_DNA"/>
</dbReference>
<dbReference type="Gene3D" id="3.30.40.10">
    <property type="entry name" value="Zinc/RING finger domain, C3HC4 (zinc finger)"/>
    <property type="match status" value="1"/>
</dbReference>
<dbReference type="FunFam" id="3.30.40.10:FF:000143">
    <property type="entry name" value="Regulator of gluconeogenesis Rmd5"/>
    <property type="match status" value="1"/>
</dbReference>
<evidence type="ECO:0000256" key="2">
    <source>
        <dbReference type="ARBA" id="ARBA00022490"/>
    </source>
</evidence>
<keyword evidence="4 9" id="KW-0863">Zinc-finger</keyword>